<dbReference type="Pfam" id="PF08818">
    <property type="entry name" value="DUF1801"/>
    <property type="match status" value="1"/>
</dbReference>
<evidence type="ECO:0000313" key="3">
    <source>
        <dbReference type="Proteomes" id="UP000286990"/>
    </source>
</evidence>
<dbReference type="Gene3D" id="3.90.1150.200">
    <property type="match status" value="1"/>
</dbReference>
<accession>A0A3R8Q0D8</accession>
<gene>
    <name evidence="2" type="ORF">DZC72_03480</name>
</gene>
<dbReference type="Proteomes" id="UP000286990">
    <property type="component" value="Unassembled WGS sequence"/>
</dbReference>
<keyword evidence="3" id="KW-1185">Reference proteome</keyword>
<evidence type="ECO:0000313" key="2">
    <source>
        <dbReference type="EMBL" id="RRQ49665.1"/>
    </source>
</evidence>
<reference evidence="3" key="1">
    <citation type="submission" date="2018-08" db="EMBL/GenBank/DDBJ databases">
        <authorList>
            <person name="Khan S.A."/>
            <person name="J S.E."/>
        </authorList>
    </citation>
    <scope>NUCLEOTIDE SEQUENCE [LARGE SCALE GENOMIC DNA]</scope>
    <source>
        <strain evidence="3">PoM-212</strain>
    </source>
</reference>
<reference evidence="3" key="2">
    <citation type="submission" date="2018-12" db="EMBL/GenBank/DDBJ databases">
        <title>Maribacter lutimaris sp. nov., isolated from marine sediment.</title>
        <authorList>
            <person name="Kim K.K."/>
        </authorList>
    </citation>
    <scope>NUCLEOTIDE SEQUENCE [LARGE SCALE GENOMIC DNA]</scope>
    <source>
        <strain evidence="3">PoM-212</strain>
    </source>
</reference>
<evidence type="ECO:0000259" key="1">
    <source>
        <dbReference type="Pfam" id="PF08818"/>
    </source>
</evidence>
<feature type="domain" description="YdhG-like" evidence="1">
    <location>
        <begin position="19"/>
        <end position="133"/>
    </location>
</feature>
<dbReference type="SUPFAM" id="SSF159888">
    <property type="entry name" value="YdhG-like"/>
    <property type="match status" value="1"/>
</dbReference>
<name>A0A3R8Q0D8_9FLAO</name>
<dbReference type="AlphaFoldDB" id="A0A3R8Q0D8"/>
<dbReference type="OrthoDB" id="9813231at2"/>
<proteinExistence type="predicted"/>
<dbReference type="InterPro" id="IPR014922">
    <property type="entry name" value="YdhG-like"/>
</dbReference>
<sequence length="152" mass="17670">MQNKADSPEDYVSQLPEERKAVISEIRKVILENLPEGFEEQISYGMLGYVVPHSLYPAGYHVDPKLPLPFINLASQKNFVALYHTGIYADTKLLDWFVTEYPKHSKRKLDMGKSCIRFKNMDDIPYELIAELSSKMTVKEWIDLYRKNTLQP</sequence>
<dbReference type="RefSeq" id="WP_125221485.1">
    <property type="nucleotide sequence ID" value="NZ_QUSX01000001.1"/>
</dbReference>
<organism evidence="2 3">
    <name type="scientific">Maribacter algicola</name>
    <dbReference type="NCBI Taxonomy" id="2498892"/>
    <lineage>
        <taxon>Bacteria</taxon>
        <taxon>Pseudomonadati</taxon>
        <taxon>Bacteroidota</taxon>
        <taxon>Flavobacteriia</taxon>
        <taxon>Flavobacteriales</taxon>
        <taxon>Flavobacteriaceae</taxon>
        <taxon>Maribacter</taxon>
    </lineage>
</organism>
<comment type="caution">
    <text evidence="2">The sequence shown here is derived from an EMBL/GenBank/DDBJ whole genome shotgun (WGS) entry which is preliminary data.</text>
</comment>
<dbReference type="EMBL" id="QUSX01000001">
    <property type="protein sequence ID" value="RRQ49665.1"/>
    <property type="molecule type" value="Genomic_DNA"/>
</dbReference>
<protein>
    <submittedName>
        <fullName evidence="2">DUF1801 domain-containing protein</fullName>
    </submittedName>
</protein>